<feature type="transmembrane region" description="Helical" evidence="1">
    <location>
        <begin position="20"/>
        <end position="40"/>
    </location>
</feature>
<evidence type="ECO:0000313" key="3">
    <source>
        <dbReference type="EMBL" id="POH72594.1"/>
    </source>
</evidence>
<organism evidence="3 4">
    <name type="scientific">Arthrobacter glacialis</name>
    <dbReference type="NCBI Taxonomy" id="1664"/>
    <lineage>
        <taxon>Bacteria</taxon>
        <taxon>Bacillati</taxon>
        <taxon>Actinomycetota</taxon>
        <taxon>Actinomycetes</taxon>
        <taxon>Micrococcales</taxon>
        <taxon>Micrococcaceae</taxon>
        <taxon>Arthrobacter</taxon>
    </lineage>
</organism>
<gene>
    <name evidence="3" type="ORF">CVS27_14535</name>
</gene>
<dbReference type="EMBL" id="PPXC01000012">
    <property type="protein sequence ID" value="POH72594.1"/>
    <property type="molecule type" value="Genomic_DNA"/>
</dbReference>
<accession>A0A2S3ZU25</accession>
<evidence type="ECO:0000313" key="4">
    <source>
        <dbReference type="Proteomes" id="UP000237061"/>
    </source>
</evidence>
<feature type="transmembrane region" description="Helical" evidence="1">
    <location>
        <begin position="131"/>
        <end position="152"/>
    </location>
</feature>
<dbReference type="SUPFAM" id="SSF81324">
    <property type="entry name" value="Voltage-gated potassium channels"/>
    <property type="match status" value="1"/>
</dbReference>
<proteinExistence type="predicted"/>
<reference evidence="3 4" key="1">
    <citation type="submission" date="2018-01" db="EMBL/GenBank/DDBJ databases">
        <title>Arthrobacter sp. nov., from glaciers in China.</title>
        <authorList>
            <person name="Liu Q."/>
            <person name="Xin Y.-H."/>
        </authorList>
    </citation>
    <scope>NUCLEOTIDE SEQUENCE [LARGE SCALE GENOMIC DNA]</scope>
    <source>
        <strain evidence="3 4">HLT2-12-2</strain>
    </source>
</reference>
<dbReference type="Proteomes" id="UP000237061">
    <property type="component" value="Unassembled WGS sequence"/>
</dbReference>
<feature type="domain" description="Potassium channel" evidence="2">
    <location>
        <begin position="147"/>
        <end position="218"/>
    </location>
</feature>
<dbReference type="OrthoDB" id="3288670at2"/>
<dbReference type="AlphaFoldDB" id="A0A2S3ZU25"/>
<protein>
    <recommendedName>
        <fullName evidence="2">Potassium channel domain-containing protein</fullName>
    </recommendedName>
</protein>
<keyword evidence="1" id="KW-0812">Transmembrane</keyword>
<dbReference type="Gene3D" id="1.10.287.70">
    <property type="match status" value="1"/>
</dbReference>
<evidence type="ECO:0000259" key="2">
    <source>
        <dbReference type="Pfam" id="PF07885"/>
    </source>
</evidence>
<comment type="caution">
    <text evidence="3">The sequence shown here is derived from an EMBL/GenBank/DDBJ whole genome shotgun (WGS) entry which is preliminary data.</text>
</comment>
<dbReference type="Pfam" id="PF07885">
    <property type="entry name" value="Ion_trans_2"/>
    <property type="match status" value="1"/>
</dbReference>
<feature type="transmembrane region" description="Helical" evidence="1">
    <location>
        <begin position="99"/>
        <end position="119"/>
    </location>
</feature>
<evidence type="ECO:0000256" key="1">
    <source>
        <dbReference type="SAM" id="Phobius"/>
    </source>
</evidence>
<feature type="transmembrane region" description="Helical" evidence="1">
    <location>
        <begin position="198"/>
        <end position="218"/>
    </location>
</feature>
<sequence>MTATSSLPGSAGGRTPVFRFGYWLVLPSIVVSYAVCAAQGTANPSAVALLVQLATVALILWVAEAKPGIRRAGMITLSTAAVAVTIVWLIGAQGHLLDIVLSGASMLAYLAAPVVIIAHQVRKKHVDGQSLLAAIAAYILVGMFFTFVYNFIALTSASPIFGDGQVESLTSQMFFSFTTLTTTGYGDKVPSGAGVQSVAIAEAIAGQLFLVIAVARVVSGWKPPTER</sequence>
<keyword evidence="4" id="KW-1185">Reference proteome</keyword>
<feature type="transmembrane region" description="Helical" evidence="1">
    <location>
        <begin position="46"/>
        <end position="63"/>
    </location>
</feature>
<dbReference type="RefSeq" id="WP_103466532.1">
    <property type="nucleotide sequence ID" value="NZ_PPXB01000011.1"/>
</dbReference>
<keyword evidence="1" id="KW-1133">Transmembrane helix</keyword>
<name>A0A2S3ZU25_ARTGL</name>
<feature type="transmembrane region" description="Helical" evidence="1">
    <location>
        <begin position="75"/>
        <end position="93"/>
    </location>
</feature>
<dbReference type="InterPro" id="IPR013099">
    <property type="entry name" value="K_chnl_dom"/>
</dbReference>
<keyword evidence="1" id="KW-0472">Membrane</keyword>